<dbReference type="InterPro" id="IPR007050">
    <property type="entry name" value="HTH_bacterioopsin"/>
</dbReference>
<feature type="domain" description="HVO-0513-like N-terminal" evidence="4">
    <location>
        <begin position="50"/>
        <end position="159"/>
    </location>
</feature>
<evidence type="ECO:0000259" key="3">
    <source>
        <dbReference type="Pfam" id="PF04967"/>
    </source>
</evidence>
<keyword evidence="1" id="KW-0805">Transcription regulation</keyword>
<feature type="domain" description="HTH bat-type" evidence="3">
    <location>
        <begin position="170"/>
        <end position="221"/>
    </location>
</feature>
<dbReference type="Pfam" id="PF24278">
    <property type="entry name" value="HVO_0513_N"/>
    <property type="match status" value="1"/>
</dbReference>
<organism evidence="5 6">
    <name type="scientific">Natronoarchaeum philippinense</name>
    <dbReference type="NCBI Taxonomy" id="558529"/>
    <lineage>
        <taxon>Archaea</taxon>
        <taxon>Methanobacteriati</taxon>
        <taxon>Methanobacteriota</taxon>
        <taxon>Stenosarchaea group</taxon>
        <taxon>Halobacteria</taxon>
        <taxon>Halobacteriales</taxon>
        <taxon>Natronoarchaeaceae</taxon>
    </lineage>
</organism>
<dbReference type="PANTHER" id="PTHR34236:SF1">
    <property type="entry name" value="DIMETHYL SULFOXIDE REDUCTASE TRANSCRIPTIONAL ACTIVATOR"/>
    <property type="match status" value="1"/>
</dbReference>
<dbReference type="PANTHER" id="PTHR34236">
    <property type="entry name" value="DIMETHYL SULFOXIDE REDUCTASE TRANSCRIPTIONAL ACTIVATOR"/>
    <property type="match status" value="1"/>
</dbReference>
<gene>
    <name evidence="5" type="ORF">SAMN06269185_0558</name>
</gene>
<keyword evidence="2" id="KW-0804">Transcription</keyword>
<reference evidence="5 6" key="1">
    <citation type="submission" date="2017-09" db="EMBL/GenBank/DDBJ databases">
        <authorList>
            <person name="Ehlers B."/>
            <person name="Leendertz F.H."/>
        </authorList>
    </citation>
    <scope>NUCLEOTIDE SEQUENCE [LARGE SCALE GENOMIC DNA]</scope>
    <source>
        <strain evidence="5 6">DSM 27208</strain>
    </source>
</reference>
<protein>
    <submittedName>
        <fullName evidence="5">Predicted DNA binding protein, contains HTH domain</fullName>
    </submittedName>
</protein>
<evidence type="ECO:0000256" key="1">
    <source>
        <dbReference type="ARBA" id="ARBA00023015"/>
    </source>
</evidence>
<dbReference type="InterPro" id="IPR056493">
    <property type="entry name" value="HVO_0513_N"/>
</dbReference>
<dbReference type="Pfam" id="PF04967">
    <property type="entry name" value="HTH_10"/>
    <property type="match status" value="1"/>
</dbReference>
<evidence type="ECO:0000313" key="5">
    <source>
        <dbReference type="EMBL" id="SNZ04430.1"/>
    </source>
</evidence>
<proteinExistence type="predicted"/>
<sequence>MFLSNDADTPRVQSADLTLTLPESMQLPTPDYEGYVDREEVLSWRVDPVEGVVGFLSLVAGDRERCVEVATDLDAIDRFDVAPIDDETFYAYAEIDLRDADASLMAPFDDGGLVVVPPIVYEDSSTVRVTALGTDDALSGLLDRFPDGVGVEVERVGDHDRLSGSLASRLTRRQFEALSVARELGYYEVPREAPLSAVADALGCSESAASTLLRTAQANLVDAALAR</sequence>
<keyword evidence="6" id="KW-1185">Reference proteome</keyword>
<evidence type="ECO:0000313" key="6">
    <source>
        <dbReference type="Proteomes" id="UP000219453"/>
    </source>
</evidence>
<evidence type="ECO:0000259" key="4">
    <source>
        <dbReference type="Pfam" id="PF24278"/>
    </source>
</evidence>
<dbReference type="Proteomes" id="UP000219453">
    <property type="component" value="Unassembled WGS sequence"/>
</dbReference>
<evidence type="ECO:0000256" key="2">
    <source>
        <dbReference type="ARBA" id="ARBA00023163"/>
    </source>
</evidence>
<accession>A0A285N4S4</accession>
<dbReference type="EMBL" id="OBEJ01000001">
    <property type="protein sequence ID" value="SNZ04430.1"/>
    <property type="molecule type" value="Genomic_DNA"/>
</dbReference>
<dbReference type="AlphaFoldDB" id="A0A285N4S4"/>
<name>A0A285N4S4_NATPI</name>